<name>A0A183ASM8_9TREM</name>
<keyword evidence="2" id="KW-1185">Reference proteome</keyword>
<reference evidence="1 2" key="2">
    <citation type="submission" date="2018-11" db="EMBL/GenBank/DDBJ databases">
        <authorList>
            <consortium name="Pathogen Informatics"/>
        </authorList>
    </citation>
    <scope>NUCLEOTIDE SEQUENCE [LARGE SCALE GENOMIC DNA]</scope>
    <source>
        <strain evidence="1 2">Egypt</strain>
    </source>
</reference>
<evidence type="ECO:0000313" key="2">
    <source>
        <dbReference type="Proteomes" id="UP000272942"/>
    </source>
</evidence>
<dbReference type="OrthoDB" id="6259434at2759"/>
<dbReference type="Proteomes" id="UP000272942">
    <property type="component" value="Unassembled WGS sequence"/>
</dbReference>
<dbReference type="EMBL" id="UZAN01048245">
    <property type="protein sequence ID" value="VDP86264.1"/>
    <property type="molecule type" value="Genomic_DNA"/>
</dbReference>
<sequence length="107" mass="12148">MPVLQNLVQSEDVVDTTLTGSKPSLVLTAKMWSIQPRPGLKPAWFSRVGRCGRYNLDRGPRPAWFSRVHNPRAADNRRSMVLARSLEAMLIKLVPLWFSQEDLSPFS</sequence>
<evidence type="ECO:0000313" key="3">
    <source>
        <dbReference type="WBParaSite" id="ECPE_0000999501-mRNA-1"/>
    </source>
</evidence>
<dbReference type="WBParaSite" id="ECPE_0000999501-mRNA-1">
    <property type="protein sequence ID" value="ECPE_0000999501-mRNA-1"/>
    <property type="gene ID" value="ECPE_0000999501"/>
</dbReference>
<accession>A0A183ASM8</accession>
<protein>
    <submittedName>
        <fullName evidence="1 3">Uncharacterized protein</fullName>
    </submittedName>
</protein>
<evidence type="ECO:0000313" key="1">
    <source>
        <dbReference type="EMBL" id="VDP86264.1"/>
    </source>
</evidence>
<organism evidence="3">
    <name type="scientific">Echinostoma caproni</name>
    <dbReference type="NCBI Taxonomy" id="27848"/>
    <lineage>
        <taxon>Eukaryota</taxon>
        <taxon>Metazoa</taxon>
        <taxon>Spiralia</taxon>
        <taxon>Lophotrochozoa</taxon>
        <taxon>Platyhelminthes</taxon>
        <taxon>Trematoda</taxon>
        <taxon>Digenea</taxon>
        <taxon>Plagiorchiida</taxon>
        <taxon>Echinostomata</taxon>
        <taxon>Echinostomatoidea</taxon>
        <taxon>Echinostomatidae</taxon>
        <taxon>Echinostoma</taxon>
    </lineage>
</organism>
<dbReference type="AlphaFoldDB" id="A0A183ASM8"/>
<proteinExistence type="predicted"/>
<reference evidence="3" key="1">
    <citation type="submission" date="2016-06" db="UniProtKB">
        <authorList>
            <consortium name="WormBaseParasite"/>
        </authorList>
    </citation>
    <scope>IDENTIFICATION</scope>
</reference>
<gene>
    <name evidence="1" type="ORF">ECPE_LOCUS9963</name>
</gene>